<organism evidence="1">
    <name type="scientific">Mesocestoides corti</name>
    <name type="common">Flatworm</name>
    <dbReference type="NCBI Taxonomy" id="53468"/>
    <lineage>
        <taxon>Eukaryota</taxon>
        <taxon>Metazoa</taxon>
        <taxon>Spiralia</taxon>
        <taxon>Lophotrochozoa</taxon>
        <taxon>Platyhelminthes</taxon>
        <taxon>Cestoda</taxon>
        <taxon>Eucestoda</taxon>
        <taxon>Cyclophyllidea</taxon>
        <taxon>Mesocestoididae</taxon>
        <taxon>Mesocestoides</taxon>
    </lineage>
</organism>
<dbReference type="WBParaSite" id="MCU_005108-RA">
    <property type="protein sequence ID" value="MCU_005108-RA"/>
    <property type="gene ID" value="MCU_005108"/>
</dbReference>
<dbReference type="AlphaFoldDB" id="A0A5K3F2V4"/>
<sequence length="168" mass="18484">MHRTSLCGSPRRRLALPRLQCPALVGWINMVVAGGDDVQGPQFPVPRMQLHWHCLSNNAMEPAGWHCLLYAVVYATSLAALRRARDQFHSVVCGAVGTCFCDRRLAWTLVRSLPMGASVEWQFATSHDASLHEKTVLRGDGSPPARCVLILFKSGAKPPDVNYPIVPV</sequence>
<name>A0A5K3F2V4_MESCO</name>
<protein>
    <submittedName>
        <fullName evidence="1">Retrotransposon hot spot (RHS) protein</fullName>
    </submittedName>
</protein>
<accession>A0A5K3F2V4</accession>
<reference evidence="1" key="1">
    <citation type="submission" date="2019-11" db="UniProtKB">
        <authorList>
            <consortium name="WormBaseParasite"/>
        </authorList>
    </citation>
    <scope>IDENTIFICATION</scope>
</reference>
<proteinExistence type="predicted"/>
<evidence type="ECO:0000313" key="1">
    <source>
        <dbReference type="WBParaSite" id="MCU_005108-RA"/>
    </source>
</evidence>